<evidence type="ECO:0000313" key="2">
    <source>
        <dbReference type="EMBL" id="QNE76543.1"/>
    </source>
</evidence>
<reference evidence="3" key="1">
    <citation type="submission" date="2019-10" db="EMBL/GenBank/DDBJ databases">
        <title>Antimicrobial potential of Antarctic Bacteria.</title>
        <authorList>
            <person name="Benaud N."/>
            <person name="Edwards R.J."/>
            <person name="Ferrari B.C."/>
        </authorList>
    </citation>
    <scope>NUCLEOTIDE SEQUENCE [LARGE SCALE GENOMIC DNA]</scope>
    <source>
        <strain evidence="3">NBSH44</strain>
    </source>
</reference>
<dbReference type="EMBL" id="CP045702">
    <property type="protein sequence ID" value="QNE76543.1"/>
    <property type="molecule type" value="Genomic_DNA"/>
</dbReference>
<dbReference type="Pfam" id="PF00535">
    <property type="entry name" value="Glycos_transf_2"/>
    <property type="match status" value="1"/>
</dbReference>
<keyword evidence="2" id="KW-0808">Transferase</keyword>
<feature type="domain" description="Glycosyltransferase 2-like" evidence="1">
    <location>
        <begin position="20"/>
        <end position="124"/>
    </location>
</feature>
<dbReference type="Gene3D" id="3.90.550.10">
    <property type="entry name" value="Spore Coat Polysaccharide Biosynthesis Protein SpsA, Chain A"/>
    <property type="match status" value="1"/>
</dbReference>
<dbReference type="InterPro" id="IPR050834">
    <property type="entry name" value="Glycosyltransf_2"/>
</dbReference>
<dbReference type="AlphaFoldDB" id="A0A7G7BMH8"/>
<dbReference type="PANTHER" id="PTHR43685">
    <property type="entry name" value="GLYCOSYLTRANSFERASE"/>
    <property type="match status" value="1"/>
</dbReference>
<protein>
    <submittedName>
        <fullName evidence="2">Glycosyltransferase</fullName>
    </submittedName>
</protein>
<evidence type="ECO:0000259" key="1">
    <source>
        <dbReference type="Pfam" id="PF00535"/>
    </source>
</evidence>
<sequence>MDVDPAASAKVVGNMPPNISVCILSHNYAHFLRQAVESCLAQEPGDYRLEEIVVLDDGSTDRTLEVCAEFGSRIRVIPLPHRGFAATLTESVRHCRGDWVAFLDADDWFAPAKLRTASGYLRTGAMLVQHWEHVVDGDGSPLLPDPHPGGNTSTIIVDRAAALKLLPVTNEKFFHVLDDLGLGARMTHPLTFYRVHGDNMTDRATPGAHQEYMADVCGEIAVRLADLRITPPPWASRSALRRLTWHYRAEARAHEVEAALQRGRRRSAWGPLLRELASTVLAGRNYRDRGPSIHSVLTGRPCVRLAPSPQEEP</sequence>
<dbReference type="Proteomes" id="UP000515307">
    <property type="component" value="Chromosome"/>
</dbReference>
<dbReference type="InterPro" id="IPR029044">
    <property type="entry name" value="Nucleotide-diphossugar_trans"/>
</dbReference>
<dbReference type="KEGG" id="sfiy:F0344_19650"/>
<dbReference type="GO" id="GO:0016740">
    <property type="term" value="F:transferase activity"/>
    <property type="evidence" value="ECO:0007669"/>
    <property type="project" value="UniProtKB-KW"/>
</dbReference>
<dbReference type="CDD" id="cd00761">
    <property type="entry name" value="Glyco_tranf_GTA_type"/>
    <property type="match status" value="1"/>
</dbReference>
<keyword evidence="3" id="KW-1185">Reference proteome</keyword>
<gene>
    <name evidence="2" type="ORF">F0344_19650</name>
</gene>
<dbReference type="RefSeq" id="WP_185300012.1">
    <property type="nucleotide sequence ID" value="NZ_CP045702.1"/>
</dbReference>
<dbReference type="SUPFAM" id="SSF53448">
    <property type="entry name" value="Nucleotide-diphospho-sugar transferases"/>
    <property type="match status" value="1"/>
</dbReference>
<dbReference type="InterPro" id="IPR001173">
    <property type="entry name" value="Glyco_trans_2-like"/>
</dbReference>
<accession>A0A7G7BMH8</accession>
<organism evidence="2 3">
    <name type="scientific">Streptomyces finlayi</name>
    <dbReference type="NCBI Taxonomy" id="67296"/>
    <lineage>
        <taxon>Bacteria</taxon>
        <taxon>Bacillati</taxon>
        <taxon>Actinomycetota</taxon>
        <taxon>Actinomycetes</taxon>
        <taxon>Kitasatosporales</taxon>
        <taxon>Streptomycetaceae</taxon>
        <taxon>Streptomyces</taxon>
    </lineage>
</organism>
<proteinExistence type="predicted"/>
<dbReference type="PANTHER" id="PTHR43685:SF2">
    <property type="entry name" value="GLYCOSYLTRANSFERASE 2-LIKE DOMAIN-CONTAINING PROTEIN"/>
    <property type="match status" value="1"/>
</dbReference>
<name>A0A7G7BMH8_9ACTN</name>
<evidence type="ECO:0000313" key="3">
    <source>
        <dbReference type="Proteomes" id="UP000515307"/>
    </source>
</evidence>